<keyword evidence="11" id="KW-1185">Reference proteome</keyword>
<dbReference type="InterPro" id="IPR011024">
    <property type="entry name" value="G_crystallin-like"/>
</dbReference>
<evidence type="ECO:0000256" key="2">
    <source>
        <dbReference type="ARBA" id="ARBA00009646"/>
    </source>
</evidence>
<accession>A0A8B9RQK2</accession>
<protein>
    <recommendedName>
        <fullName evidence="6">Beta-crystallin A2</fullName>
    </recommendedName>
    <alternativeName>
        <fullName evidence="7">Beta-A2 crystallin</fullName>
    </alternativeName>
</protein>
<dbReference type="PROSITE" id="PS50915">
    <property type="entry name" value="CRYSTALLIN_BETA_GAMMA"/>
    <property type="match status" value="3"/>
</dbReference>
<dbReference type="GO" id="GO:0007601">
    <property type="term" value="P:visual perception"/>
    <property type="evidence" value="ECO:0007669"/>
    <property type="project" value="TreeGrafter"/>
</dbReference>
<organism evidence="10 11">
    <name type="scientific">Accipiter nisus</name>
    <name type="common">Eurasian sparrowhawk</name>
    <dbReference type="NCBI Taxonomy" id="211598"/>
    <lineage>
        <taxon>Eukaryota</taxon>
        <taxon>Metazoa</taxon>
        <taxon>Chordata</taxon>
        <taxon>Craniata</taxon>
        <taxon>Vertebrata</taxon>
        <taxon>Euteleostomi</taxon>
        <taxon>Archelosauria</taxon>
        <taxon>Archosauria</taxon>
        <taxon>Dinosauria</taxon>
        <taxon>Saurischia</taxon>
        <taxon>Theropoda</taxon>
        <taxon>Coelurosauria</taxon>
        <taxon>Aves</taxon>
        <taxon>Neognathae</taxon>
        <taxon>Neoaves</taxon>
        <taxon>Telluraves</taxon>
        <taxon>Accipitrimorphae</taxon>
        <taxon>Accipitriformes</taxon>
        <taxon>Accipitridae</taxon>
        <taxon>Accipitrinae</taxon>
        <taxon>Accipiter</taxon>
    </lineage>
</organism>
<evidence type="ECO:0000256" key="4">
    <source>
        <dbReference type="ARBA" id="ARBA00022737"/>
    </source>
</evidence>
<dbReference type="Gene3D" id="2.60.20.10">
    <property type="entry name" value="Crystallins"/>
    <property type="match status" value="2"/>
</dbReference>
<dbReference type="GO" id="GO:0002088">
    <property type="term" value="P:lens development in camera-type eye"/>
    <property type="evidence" value="ECO:0007669"/>
    <property type="project" value="TreeGrafter"/>
</dbReference>
<dbReference type="Ensembl" id="ENSANIT00000001939.1">
    <property type="protein sequence ID" value="ENSANIP00000001885.1"/>
    <property type="gene ID" value="ENSANIG00000001345.1"/>
</dbReference>
<dbReference type="PRINTS" id="PR01367">
    <property type="entry name" value="BGCRYSTALLIN"/>
</dbReference>
<evidence type="ECO:0000256" key="1">
    <source>
        <dbReference type="ARBA" id="ARBA00003689"/>
    </source>
</evidence>
<dbReference type="InterPro" id="IPR050252">
    <property type="entry name" value="Beta/Gamma-Crystallin"/>
</dbReference>
<dbReference type="SMART" id="SM00247">
    <property type="entry name" value="XTALbg"/>
    <property type="match status" value="2"/>
</dbReference>
<comment type="subunit">
    <text evidence="5">Homo/heterodimer, or complexes of higher-order. The structure of beta-crystallin oligomers seems to be stabilized through interactions between the N-terminal arms.</text>
</comment>
<dbReference type="InterPro" id="IPR001064">
    <property type="entry name" value="Beta/gamma_crystallin"/>
</dbReference>
<keyword evidence="3" id="KW-0273">Eye lens protein</keyword>
<dbReference type="PANTHER" id="PTHR11818:SF7">
    <property type="entry name" value="BETA-CRYSTALLIN A2"/>
    <property type="match status" value="1"/>
</dbReference>
<evidence type="ECO:0000256" key="7">
    <source>
        <dbReference type="ARBA" id="ARBA00042193"/>
    </source>
</evidence>
<dbReference type="SUPFAM" id="SSF49695">
    <property type="entry name" value="gamma-Crystallin-like"/>
    <property type="match status" value="1"/>
</dbReference>
<proteinExistence type="inferred from homology"/>
<evidence type="ECO:0000313" key="11">
    <source>
        <dbReference type="Proteomes" id="UP000694541"/>
    </source>
</evidence>
<reference evidence="10" key="2">
    <citation type="submission" date="2025-09" db="UniProtKB">
        <authorList>
            <consortium name="Ensembl"/>
        </authorList>
    </citation>
    <scope>IDENTIFICATION</scope>
</reference>
<evidence type="ECO:0000256" key="8">
    <source>
        <dbReference type="SAM" id="MobiDB-lite"/>
    </source>
</evidence>
<keyword evidence="4" id="KW-0677">Repeat</keyword>
<dbReference type="PANTHER" id="PTHR11818">
    <property type="entry name" value="BETA/GAMMA CRYSTALLIN"/>
    <property type="match status" value="1"/>
</dbReference>
<evidence type="ECO:0000256" key="3">
    <source>
        <dbReference type="ARBA" id="ARBA00022613"/>
    </source>
</evidence>
<feature type="domain" description="Beta/gamma crystallin 'Greek key'" evidence="9">
    <location>
        <begin position="169"/>
        <end position="210"/>
    </location>
</feature>
<dbReference type="AlphaFoldDB" id="A0A8B9RQK2"/>
<dbReference type="FunFam" id="2.60.20.10:FF:000002">
    <property type="entry name" value="Crystallin, beta B2"/>
    <property type="match status" value="1"/>
</dbReference>
<feature type="domain" description="Beta/gamma crystallin 'Greek key'" evidence="9">
    <location>
        <begin position="116"/>
        <end position="162"/>
    </location>
</feature>
<feature type="domain" description="Beta/gamma crystallin 'Greek key'" evidence="9">
    <location>
        <begin position="211"/>
        <end position="259"/>
    </location>
</feature>
<feature type="region of interest" description="Disordered" evidence="8">
    <location>
        <begin position="1"/>
        <end position="25"/>
    </location>
</feature>
<evidence type="ECO:0000256" key="5">
    <source>
        <dbReference type="ARBA" id="ARBA00025922"/>
    </source>
</evidence>
<dbReference type="Proteomes" id="UP000694541">
    <property type="component" value="Unplaced"/>
</dbReference>
<comment type="function">
    <text evidence="1">Crystallins are the dominant structural components of the vertebrate eye lens.</text>
</comment>
<evidence type="ECO:0000313" key="10">
    <source>
        <dbReference type="Ensembl" id="ENSANIP00000001885.1"/>
    </source>
</evidence>
<dbReference type="FunFam" id="2.60.20.10:FF:000004">
    <property type="entry name" value="Crystallin beta A4"/>
    <property type="match status" value="1"/>
</dbReference>
<evidence type="ECO:0000256" key="6">
    <source>
        <dbReference type="ARBA" id="ARBA00040560"/>
    </source>
</evidence>
<feature type="compositionally biased region" description="Pro residues" evidence="8">
    <location>
        <begin position="14"/>
        <end position="25"/>
    </location>
</feature>
<dbReference type="GO" id="GO:0005212">
    <property type="term" value="F:structural constituent of eye lens"/>
    <property type="evidence" value="ECO:0007669"/>
    <property type="project" value="UniProtKB-KW"/>
</dbReference>
<sequence length="260" mass="30046">MDSRSLGWVRTLSPPHPLPADTAPCPPAPSALRHPPIKGEGKSRHRHRHLRLCALPTNSQATRMTSSEAMDTLGQYKITVWEEESFQGKRCEFLMECPSIMERGFRKIRSIKVESGPWVGFEYPEYQGQQFILEKGDYPRWEAWSGNSGYRTEHLLSFRPVKCANHNDSKVILYEAENFQGHKFELSDDYPSLQAMGWGNKEVASIKVNAGAWVAYQYPGYRGYQYVLERDRQNGEFKKYNEYSSQAHTNQIQSIRRVQH</sequence>
<name>A0A8B9RQK2_9AVES</name>
<evidence type="ECO:0000259" key="9">
    <source>
        <dbReference type="PROSITE" id="PS50915"/>
    </source>
</evidence>
<comment type="similarity">
    <text evidence="2">Belongs to the beta/gamma-crystallin family.</text>
</comment>
<dbReference type="Pfam" id="PF00030">
    <property type="entry name" value="Crystall"/>
    <property type="match status" value="2"/>
</dbReference>
<reference evidence="10" key="1">
    <citation type="submission" date="2025-08" db="UniProtKB">
        <authorList>
            <consortium name="Ensembl"/>
        </authorList>
    </citation>
    <scope>IDENTIFICATION</scope>
</reference>